<dbReference type="InterPro" id="IPR037171">
    <property type="entry name" value="NagB/RpiA_transferase-like"/>
</dbReference>
<dbReference type="PANTHER" id="PTHR30363:SF4">
    <property type="entry name" value="GLYCEROL-3-PHOSPHATE REGULON REPRESSOR"/>
    <property type="match status" value="1"/>
</dbReference>
<keyword evidence="3" id="KW-0805">Transcription regulation</keyword>
<dbReference type="RefSeq" id="WP_087057216.1">
    <property type="nucleotide sequence ID" value="NZ_FUKW01000035.1"/>
</dbReference>
<keyword evidence="5" id="KW-0804">Transcription</keyword>
<dbReference type="GO" id="GO:0003700">
    <property type="term" value="F:DNA-binding transcription factor activity"/>
    <property type="evidence" value="ECO:0007669"/>
    <property type="project" value="InterPro"/>
</dbReference>
<keyword evidence="8" id="KW-0808">Transferase</keyword>
<dbReference type="SMART" id="SM01134">
    <property type="entry name" value="DeoRC"/>
    <property type="match status" value="1"/>
</dbReference>
<dbReference type="Proteomes" id="UP000195611">
    <property type="component" value="Unassembled WGS sequence"/>
</dbReference>
<dbReference type="InterPro" id="IPR018356">
    <property type="entry name" value="Tscrpt_reg_HTH_DeoR_CS"/>
</dbReference>
<evidence type="ECO:0000256" key="5">
    <source>
        <dbReference type="ARBA" id="ARBA00023163"/>
    </source>
</evidence>
<dbReference type="PANTHER" id="PTHR30363">
    <property type="entry name" value="HTH-TYPE TRANSCRIPTIONAL REGULATOR SRLR-RELATED"/>
    <property type="match status" value="1"/>
</dbReference>
<proteinExistence type="predicted"/>
<dbReference type="InterPro" id="IPR036390">
    <property type="entry name" value="WH_DNA-bd_sf"/>
</dbReference>
<dbReference type="PROSITE" id="PS00894">
    <property type="entry name" value="HTH_DEOR_1"/>
    <property type="match status" value="1"/>
</dbReference>
<dbReference type="PROSITE" id="PS51000">
    <property type="entry name" value="HTH_DEOR_2"/>
    <property type="match status" value="1"/>
</dbReference>
<dbReference type="Pfam" id="PF08220">
    <property type="entry name" value="HTH_DeoR"/>
    <property type="match status" value="1"/>
</dbReference>
<organism evidence="8 9">
    <name type="scientific">Marinilactibacillus psychrotolerans 42ea</name>
    <dbReference type="NCBI Taxonomy" id="1255609"/>
    <lineage>
        <taxon>Bacteria</taxon>
        <taxon>Bacillati</taxon>
        <taxon>Bacillota</taxon>
        <taxon>Bacilli</taxon>
        <taxon>Lactobacillales</taxon>
        <taxon>Carnobacteriaceae</taxon>
        <taxon>Marinilactibacillus</taxon>
    </lineage>
</organism>
<comment type="function">
    <text evidence="6">Repressor of the lactose catabolism operon. Galactose-6-phosphate is the inducer.</text>
</comment>
<keyword evidence="2" id="KW-0678">Repressor</keyword>
<feature type="domain" description="HTH deoR-type" evidence="7">
    <location>
        <begin position="3"/>
        <end position="58"/>
    </location>
</feature>
<dbReference type="Gene3D" id="1.10.10.10">
    <property type="entry name" value="Winged helix-like DNA-binding domain superfamily/Winged helix DNA-binding domain"/>
    <property type="match status" value="1"/>
</dbReference>
<evidence type="ECO:0000256" key="4">
    <source>
        <dbReference type="ARBA" id="ARBA00023125"/>
    </source>
</evidence>
<keyword evidence="4" id="KW-0238">DNA-binding</keyword>
<dbReference type="AlphaFoldDB" id="A0A1R4IQU4"/>
<evidence type="ECO:0000259" key="7">
    <source>
        <dbReference type="PROSITE" id="PS51000"/>
    </source>
</evidence>
<dbReference type="SMART" id="SM00420">
    <property type="entry name" value="HTH_DEOR"/>
    <property type="match status" value="1"/>
</dbReference>
<accession>A0A1R4IQU4</accession>
<evidence type="ECO:0000313" key="8">
    <source>
        <dbReference type="EMBL" id="SJN22098.1"/>
    </source>
</evidence>
<dbReference type="Pfam" id="PF00455">
    <property type="entry name" value="DeoRC"/>
    <property type="match status" value="1"/>
</dbReference>
<evidence type="ECO:0000313" key="9">
    <source>
        <dbReference type="Proteomes" id="UP000195611"/>
    </source>
</evidence>
<name>A0A1R4IQU4_9LACT</name>
<dbReference type="GO" id="GO:0003677">
    <property type="term" value="F:DNA binding"/>
    <property type="evidence" value="ECO:0007669"/>
    <property type="project" value="UniProtKB-KW"/>
</dbReference>
<evidence type="ECO:0000256" key="1">
    <source>
        <dbReference type="ARBA" id="ARBA00021390"/>
    </source>
</evidence>
<dbReference type="InterPro" id="IPR014036">
    <property type="entry name" value="DeoR-like_C"/>
</dbReference>
<dbReference type="SUPFAM" id="SSF46785">
    <property type="entry name" value="Winged helix' DNA-binding domain"/>
    <property type="match status" value="1"/>
</dbReference>
<dbReference type="Gene3D" id="3.40.50.1360">
    <property type="match status" value="1"/>
</dbReference>
<dbReference type="GO" id="GO:0016740">
    <property type="term" value="F:transferase activity"/>
    <property type="evidence" value="ECO:0007669"/>
    <property type="project" value="UniProtKB-KW"/>
</dbReference>
<dbReference type="EMBL" id="FUKW01000035">
    <property type="protein sequence ID" value="SJN22098.1"/>
    <property type="molecule type" value="Genomic_DNA"/>
</dbReference>
<dbReference type="InterPro" id="IPR050313">
    <property type="entry name" value="Carb_Metab_HTH_regulators"/>
</dbReference>
<evidence type="ECO:0000256" key="3">
    <source>
        <dbReference type="ARBA" id="ARBA00023015"/>
    </source>
</evidence>
<sequence length="252" mass="29432">MIKERRHRMILQLLDEKNAVKVSDLVETLNVTDMTIRRDLQELEDENLLIRTHGGARKTENQTLPFLELSHQTKREINPDEKNEIAQLIASNIHDNETVFLGSGSTIELVYDYLDLNHAKIITNSIYVFDKFKYDERYELILTGGTYRSKTGSFTGTIANDFISTINVEKSFIGVNALNEYSLYNANEDEGVIQRSILKNSRKKYVIADFEKFDKMDFYQFYDLRDIDYLITDSKVPQETKDKYSKWVQIIN</sequence>
<gene>
    <name evidence="8" type="ORF">FM115_02160</name>
</gene>
<dbReference type="PRINTS" id="PR00037">
    <property type="entry name" value="HTHLACR"/>
</dbReference>
<dbReference type="InterPro" id="IPR036388">
    <property type="entry name" value="WH-like_DNA-bd_sf"/>
</dbReference>
<protein>
    <recommendedName>
        <fullName evidence="1">Lactose phosphotransferase system repressor</fullName>
    </recommendedName>
</protein>
<evidence type="ECO:0000256" key="2">
    <source>
        <dbReference type="ARBA" id="ARBA00022491"/>
    </source>
</evidence>
<dbReference type="InterPro" id="IPR001034">
    <property type="entry name" value="DeoR_HTH"/>
</dbReference>
<reference evidence="8 9" key="1">
    <citation type="submission" date="2017-02" db="EMBL/GenBank/DDBJ databases">
        <authorList>
            <person name="Peterson S.W."/>
        </authorList>
    </citation>
    <scope>NUCLEOTIDE SEQUENCE [LARGE SCALE GENOMIC DNA]</scope>
    <source>
        <strain evidence="8 9">42ea</strain>
    </source>
</reference>
<evidence type="ECO:0000256" key="6">
    <source>
        <dbReference type="ARBA" id="ARBA00024937"/>
    </source>
</evidence>
<dbReference type="SUPFAM" id="SSF100950">
    <property type="entry name" value="NagB/RpiA/CoA transferase-like"/>
    <property type="match status" value="1"/>
</dbReference>